<protein>
    <submittedName>
        <fullName evidence="2">XRE family transcriptional regulator</fullName>
    </submittedName>
</protein>
<organism evidence="2 3">
    <name type="scientific">Deinococcus psychrotolerans</name>
    <dbReference type="NCBI Taxonomy" id="2489213"/>
    <lineage>
        <taxon>Bacteria</taxon>
        <taxon>Thermotogati</taxon>
        <taxon>Deinococcota</taxon>
        <taxon>Deinococci</taxon>
        <taxon>Deinococcales</taxon>
        <taxon>Deinococcaceae</taxon>
        <taxon>Deinococcus</taxon>
    </lineage>
</organism>
<sequence>MTDRAQLRAARLAALMNEDGTLTPADHLPVGLMAQESAQGIEEDFQQAIIANSLAQAWKIARQRESITGKALAERRKFSTARLSQIENDSHNPTLSSVADHADALGYDVQVILTQRINRQKIAVPVPSHTLFAAD</sequence>
<dbReference type="SUPFAM" id="SSF47413">
    <property type="entry name" value="lambda repressor-like DNA-binding domains"/>
    <property type="match status" value="1"/>
</dbReference>
<dbReference type="InterPro" id="IPR001387">
    <property type="entry name" value="Cro/C1-type_HTH"/>
</dbReference>
<evidence type="ECO:0000259" key="1">
    <source>
        <dbReference type="PROSITE" id="PS50943"/>
    </source>
</evidence>
<accession>A0A3G8YVY8</accession>
<dbReference type="GO" id="GO:0003677">
    <property type="term" value="F:DNA binding"/>
    <property type="evidence" value="ECO:0007669"/>
    <property type="project" value="InterPro"/>
</dbReference>
<dbReference type="PROSITE" id="PS50943">
    <property type="entry name" value="HTH_CROC1"/>
    <property type="match status" value="1"/>
</dbReference>
<dbReference type="OrthoDB" id="72210at2"/>
<geneLocation type="plasmid" evidence="2 3">
    <name>unnamed4</name>
</geneLocation>
<name>A0A3G8YVY8_9DEIO</name>
<gene>
    <name evidence="2" type="ORF">EHF33_20720</name>
</gene>
<dbReference type="EMBL" id="CP034188">
    <property type="protein sequence ID" value="AZI45336.1"/>
    <property type="molecule type" value="Genomic_DNA"/>
</dbReference>
<dbReference type="InterPro" id="IPR010982">
    <property type="entry name" value="Lambda_DNA-bd_dom_sf"/>
</dbReference>
<evidence type="ECO:0000313" key="3">
    <source>
        <dbReference type="Proteomes" id="UP000276417"/>
    </source>
</evidence>
<dbReference type="KEGG" id="dph:EHF33_20720"/>
<dbReference type="Proteomes" id="UP000276417">
    <property type="component" value="Plasmid unnamed4"/>
</dbReference>
<reference evidence="2 3" key="1">
    <citation type="submission" date="2018-11" db="EMBL/GenBank/DDBJ databases">
        <title>Deinococcus shelandsis sp. nov., isolated from South Shetland Islands soil of Antarctica.</title>
        <authorList>
            <person name="Tian J."/>
        </authorList>
    </citation>
    <scope>NUCLEOTIDE SEQUENCE [LARGE SCALE GENOMIC DNA]</scope>
    <source>
        <strain evidence="2 3">S14-83T</strain>
        <plasmid evidence="2 3">unnamed4</plasmid>
    </source>
</reference>
<feature type="domain" description="HTH cro/C1-type" evidence="1">
    <location>
        <begin position="59"/>
        <end position="112"/>
    </location>
</feature>
<dbReference type="CDD" id="cd00093">
    <property type="entry name" value="HTH_XRE"/>
    <property type="match status" value="1"/>
</dbReference>
<dbReference type="AlphaFoldDB" id="A0A3G8YVY8"/>
<evidence type="ECO:0000313" key="2">
    <source>
        <dbReference type="EMBL" id="AZI45336.1"/>
    </source>
</evidence>
<keyword evidence="2" id="KW-0614">Plasmid</keyword>
<dbReference type="RefSeq" id="WP_124875843.1">
    <property type="nucleotide sequence ID" value="NZ_CP034188.1"/>
</dbReference>
<keyword evidence="3" id="KW-1185">Reference proteome</keyword>
<dbReference type="Gene3D" id="1.10.260.40">
    <property type="entry name" value="lambda repressor-like DNA-binding domains"/>
    <property type="match status" value="1"/>
</dbReference>
<proteinExistence type="predicted"/>